<gene>
    <name evidence="2" type="ORF">F6B93_11690</name>
</gene>
<protein>
    <submittedName>
        <fullName evidence="2">Uncharacterized protein</fullName>
    </submittedName>
</protein>
<reference evidence="2" key="1">
    <citation type="submission" date="2019-12" db="EMBL/GenBank/DDBJ databases">
        <title>Mycobacterium spongiae sp. nov.</title>
        <authorList>
            <person name="Stinear T."/>
        </authorList>
    </citation>
    <scope>NUCLEOTIDE SEQUENCE</scope>
    <source>
        <strain evidence="2">FSD4b-SM</strain>
    </source>
</reference>
<evidence type="ECO:0000313" key="3">
    <source>
        <dbReference type="Proteomes" id="UP000682202"/>
    </source>
</evidence>
<dbReference type="KEGG" id="mspg:F6B93_11690"/>
<dbReference type="RefSeq" id="WP_211695249.1">
    <property type="nucleotide sequence ID" value="NZ_CP046600.1"/>
</dbReference>
<sequence>MSTVIAVPDPGGSLLGNGIAYGSGMPGMAGPTFGDAGTGESFGVVLGLAGRDPTVGTSPPHDPQQQALAPINADGSLMGMDRRGFHR</sequence>
<dbReference type="Proteomes" id="UP000682202">
    <property type="component" value="Chromosome"/>
</dbReference>
<dbReference type="EMBL" id="CP046600">
    <property type="protein sequence ID" value="QUR67673.1"/>
    <property type="molecule type" value="Genomic_DNA"/>
</dbReference>
<feature type="region of interest" description="Disordered" evidence="1">
    <location>
        <begin position="51"/>
        <end position="87"/>
    </location>
</feature>
<evidence type="ECO:0000313" key="2">
    <source>
        <dbReference type="EMBL" id="QUR67673.1"/>
    </source>
</evidence>
<accession>A0A975JZZ4</accession>
<organism evidence="2 3">
    <name type="scientific">Mycobacterium spongiae</name>
    <dbReference type="NCBI Taxonomy" id="886343"/>
    <lineage>
        <taxon>Bacteria</taxon>
        <taxon>Bacillati</taxon>
        <taxon>Actinomycetota</taxon>
        <taxon>Actinomycetes</taxon>
        <taxon>Mycobacteriales</taxon>
        <taxon>Mycobacteriaceae</taxon>
        <taxon>Mycobacterium</taxon>
    </lineage>
</organism>
<evidence type="ECO:0000256" key="1">
    <source>
        <dbReference type="SAM" id="MobiDB-lite"/>
    </source>
</evidence>
<dbReference type="AlphaFoldDB" id="A0A975JZZ4"/>
<name>A0A975JZZ4_9MYCO</name>
<keyword evidence="3" id="KW-1185">Reference proteome</keyword>
<proteinExistence type="predicted"/>